<dbReference type="SUPFAM" id="SSF160631">
    <property type="entry name" value="SMI1/KNR4-like"/>
    <property type="match status" value="1"/>
</dbReference>
<dbReference type="STRING" id="1552123.EP57_05185"/>
<reference evidence="2 3" key="1">
    <citation type="submission" date="2014-05" db="EMBL/GenBank/DDBJ databases">
        <title>Novel Listeriaceae from food processing environments.</title>
        <authorList>
            <person name="den Bakker H.C."/>
        </authorList>
    </citation>
    <scope>NUCLEOTIDE SEQUENCE [LARGE SCALE GENOMIC DNA]</scope>
    <source>
        <strain evidence="2 3">FSL A5-0281</strain>
    </source>
</reference>
<organism evidence="2 3">
    <name type="scientific">Listeria booriae</name>
    <dbReference type="NCBI Taxonomy" id="1552123"/>
    <lineage>
        <taxon>Bacteria</taxon>
        <taxon>Bacillati</taxon>
        <taxon>Bacillota</taxon>
        <taxon>Bacilli</taxon>
        <taxon>Bacillales</taxon>
        <taxon>Listeriaceae</taxon>
        <taxon>Listeria</taxon>
    </lineage>
</organism>
<dbReference type="Proteomes" id="UP000029844">
    <property type="component" value="Unassembled WGS sequence"/>
</dbReference>
<dbReference type="InterPro" id="IPR037883">
    <property type="entry name" value="Knr4/Smi1-like_sf"/>
</dbReference>
<comment type="caution">
    <text evidence="2">The sequence shown here is derived from an EMBL/GenBank/DDBJ whole genome shotgun (WGS) entry which is preliminary data.</text>
</comment>
<sequence length="130" mass="14708">MKKYADLSITCKTGVSPQDLVDAEQLLGVQLDSQYKALVQLVNAPEFGEWLFYPVKDKRNLRKTFDDIVRNTKIAREFGLPEAFVVIAEDGTGDFLCMMSGQPQVYYQNHEQDSAEVIANDLKAFIERVA</sequence>
<dbReference type="InterPro" id="IPR018958">
    <property type="entry name" value="Knr4/Smi1-like_dom"/>
</dbReference>
<name>A0A099WEA1_9LIST</name>
<dbReference type="SMART" id="SM00860">
    <property type="entry name" value="SMI1_KNR4"/>
    <property type="match status" value="1"/>
</dbReference>
<dbReference type="Gene3D" id="3.40.1580.10">
    <property type="entry name" value="SMI1/KNR4-like"/>
    <property type="match status" value="1"/>
</dbReference>
<proteinExistence type="predicted"/>
<evidence type="ECO:0000313" key="3">
    <source>
        <dbReference type="Proteomes" id="UP000029844"/>
    </source>
</evidence>
<evidence type="ECO:0000313" key="2">
    <source>
        <dbReference type="EMBL" id="KGL42853.1"/>
    </source>
</evidence>
<dbReference type="EMBL" id="JNFA01000011">
    <property type="protein sequence ID" value="KGL42853.1"/>
    <property type="molecule type" value="Genomic_DNA"/>
</dbReference>
<dbReference type="Pfam" id="PF09346">
    <property type="entry name" value="SMI1_KNR4"/>
    <property type="match status" value="1"/>
</dbReference>
<feature type="domain" description="Knr4/Smi1-like" evidence="1">
    <location>
        <begin position="14"/>
        <end position="128"/>
    </location>
</feature>
<accession>A0A099WEA1</accession>
<gene>
    <name evidence="2" type="ORF">EP57_05185</name>
</gene>
<dbReference type="OrthoDB" id="2045100at2"/>
<evidence type="ECO:0000259" key="1">
    <source>
        <dbReference type="SMART" id="SM00860"/>
    </source>
</evidence>
<keyword evidence="3" id="KW-1185">Reference proteome</keyword>
<protein>
    <recommendedName>
        <fullName evidence="1">Knr4/Smi1-like domain-containing protein</fullName>
    </recommendedName>
</protein>
<dbReference type="RefSeq" id="WP_036084753.1">
    <property type="nucleotide sequence ID" value="NZ_CBCSHQ010000001.1"/>
</dbReference>
<dbReference type="GeneID" id="58716790"/>
<dbReference type="eggNOG" id="ENOG50330JB">
    <property type="taxonomic scope" value="Bacteria"/>
</dbReference>
<dbReference type="AlphaFoldDB" id="A0A099WEA1"/>